<proteinExistence type="predicted"/>
<dbReference type="Pfam" id="PF20170">
    <property type="entry name" value="Plexin_RBD"/>
    <property type="match status" value="1"/>
</dbReference>
<dbReference type="InterPro" id="IPR041019">
    <property type="entry name" value="TIG1_plexin"/>
</dbReference>
<evidence type="ECO:0000256" key="3">
    <source>
        <dbReference type="SAM" id="Coils"/>
    </source>
</evidence>
<feature type="domain" description="PSI" evidence="5">
    <location>
        <begin position="261"/>
        <end position="307"/>
    </location>
</feature>
<feature type="transmembrane region" description="Helical" evidence="4">
    <location>
        <begin position="827"/>
        <end position="844"/>
    </location>
</feature>
<feature type="transmembrane region" description="Helical" evidence="4">
    <location>
        <begin position="708"/>
        <end position="732"/>
    </location>
</feature>
<evidence type="ECO:0000256" key="1">
    <source>
        <dbReference type="ARBA" id="ARBA00004479"/>
    </source>
</evidence>
<dbReference type="InterPro" id="IPR031148">
    <property type="entry name" value="Plexin"/>
</dbReference>
<feature type="domain" description="IPT/TIG" evidence="6">
    <location>
        <begin position="496"/>
        <end position="576"/>
    </location>
</feature>
<feature type="coiled-coil region" evidence="3">
    <location>
        <begin position="736"/>
        <end position="763"/>
    </location>
</feature>
<dbReference type="SUPFAM" id="SSF103575">
    <property type="entry name" value="Plexin repeat"/>
    <property type="match status" value="1"/>
</dbReference>
<dbReference type="Proteomes" id="UP000695022">
    <property type="component" value="Unplaced"/>
</dbReference>
<gene>
    <name evidence="8" type="primary">LOC106809450</name>
</gene>
<feature type="domain" description="IPT/TIG" evidence="6">
    <location>
        <begin position="402"/>
        <end position="494"/>
    </location>
</feature>
<evidence type="ECO:0000256" key="2">
    <source>
        <dbReference type="ARBA" id="ARBA00023180"/>
    </source>
</evidence>
<evidence type="ECO:0000259" key="6">
    <source>
        <dbReference type="SMART" id="SM00429"/>
    </source>
</evidence>
<evidence type="ECO:0000259" key="5">
    <source>
        <dbReference type="SMART" id="SM00423"/>
    </source>
</evidence>
<dbReference type="InterPro" id="IPR014756">
    <property type="entry name" value="Ig_E-set"/>
</dbReference>
<sequence length="1375" mass="154458">MYRDGHCSVITKVYPSQLQVTLATTLDISIEHFPRLEGQFMCVFTAHGVSLSSPANKTSTGVTCRTPPTTQVVSIPVGMQYYIAKLSVQVSGSPNFVTTDFIFYNCVRFSSCTACTNSSFACDWCRTNHRCTHDTGTYCRDDHIITGLNTPGPSIRPGPDHCPRINSTRPEFLIPSGTEYQIAVHASNVEEIDPSPFQCEFNLDGRISDVEAVYEDGFIKCNYHLFKYDSPAKSIEAQFAILWGGTRALDNPNNILITVYRCEEMAKQCGFCLTLDQRYRCGWCGGACTIAEMCGTGEWLSNGAICPNPTIEKFSPRMGPYEGGTNITISGYNLGLNYDDIKSGVTVAGQICMPYEELYVRTKQIVCKAGESSKGNKGYLQVMVRGDSRYIGVSDMEFAYVDPKINKTWPKVGPKSGGTKITITGRHMDAGSHITAFIVWDEPTGQTRSPCEVIRTSHKEVDCLTSASSKATPGRIVMRFDSAERHSTETFTYHDDPVILDVLPSGGIPSGGNDIYVIGLNLNVVQDPQMFVSLDGKEFIGRCDGLNSSLMVCKSPIIMSTSVPGPNDPPSLLDYGFNMDNVTRLRNIPSLPNFSKFTLYPDPVVYNFTEKNQVKRYKSDYLAISIRNLCEVCSMQEFFEVRIGSEFCNVTSVAPNLLNCQPPGAQPTSRADGADPKSLPEVTVVIGNSREFLIGYLQYETESGRLPLWGIIAIAVAAGILLFIVFVILIAYRHQSSKSERVLKNMQEQMDVLELRVAAECKEAFAELQTDMTFLTGDISGYGIPFMDYKYYSLKVLFPNQDDHPVLRELDVDPRKRKSVEKALRQFGHLIMNKTFLLLFIGTLESNKYFSMKDRVNVASLIMVALQSKMEYCTDILKTLLADLIEKSIVGNSHPKLLLRRTESVAEKMLTAWFTFLLYRFLRECAGEPLFLLYMAIQQQIEKGPVDAVTNEAKYSLSEEKLIRQQIDYRQMTVYVSGLDPSNENQETPVKVLNCDTISEVKEKALNAIYKSTPYSLRPTKNDLDLEWRTGVSGRLVLQDDDISTKPEGEWKRLNTLAHYKVPDGASLALVPKQSSIFNLSMSLLSDRSDHSHRHGAYLAENSSVHTASQPLSRAMSPMDHHHTLESGIKYWHLIKPMDSNNEREGERSSKLVSEIYLTRLLATKGTLQKFVDDLFETIFSTHQRGNALPLAIKYMFDFLDDQALLHGITDPEVVHTWKSNSLPLRFWVNLIKNPNFVFDIHKSTIQDACLSVIAQTFMDACSTSEHRLGKDSPASKLLYAKDIPTYKEWVEKYYQDIKLMAAISDQDMNAMLAEESRTHVEEFNVNVSLFELYGYACKYNDQLMQTLQDDEFSRKNRLAYKLEQVHNAIAETDA</sequence>
<dbReference type="SUPFAM" id="SSF48350">
    <property type="entry name" value="GTPase activation domain, GAP"/>
    <property type="match status" value="1"/>
</dbReference>
<dbReference type="Gene3D" id="2.60.40.10">
    <property type="entry name" value="Immunoglobulins"/>
    <property type="match status" value="4"/>
</dbReference>
<keyword evidence="4" id="KW-0472">Membrane</keyword>
<dbReference type="GeneID" id="106809450"/>
<dbReference type="SMART" id="SM00423">
    <property type="entry name" value="PSI"/>
    <property type="match status" value="2"/>
</dbReference>
<dbReference type="SUPFAM" id="SSF81296">
    <property type="entry name" value="E set domains"/>
    <property type="match status" value="3"/>
</dbReference>
<dbReference type="Pfam" id="PF01833">
    <property type="entry name" value="TIG"/>
    <property type="match status" value="2"/>
</dbReference>
<dbReference type="InterPro" id="IPR013783">
    <property type="entry name" value="Ig-like_fold"/>
</dbReference>
<keyword evidence="2" id="KW-0325">Glycoprotein</keyword>
<dbReference type="SMART" id="SM00429">
    <property type="entry name" value="IPT"/>
    <property type="match status" value="3"/>
</dbReference>
<dbReference type="PANTHER" id="PTHR22625">
    <property type="entry name" value="PLEXIN"/>
    <property type="match status" value="1"/>
</dbReference>
<evidence type="ECO:0000256" key="4">
    <source>
        <dbReference type="SAM" id="Phobius"/>
    </source>
</evidence>
<dbReference type="Pfam" id="PF18020">
    <property type="entry name" value="TIG_2"/>
    <property type="match status" value="1"/>
</dbReference>
<dbReference type="Pfam" id="PF08337">
    <property type="entry name" value="Plexin_cytopl"/>
    <property type="match status" value="1"/>
</dbReference>
<dbReference type="Gene3D" id="1.10.506.10">
    <property type="entry name" value="GTPase Activation - p120gap, domain 1"/>
    <property type="match status" value="2"/>
</dbReference>
<keyword evidence="3" id="KW-0175">Coiled coil</keyword>
<dbReference type="PANTHER" id="PTHR22625:SF70">
    <property type="entry name" value="PLEXIN A, ISOFORM A"/>
    <property type="match status" value="1"/>
</dbReference>
<reference evidence="8" key="1">
    <citation type="submission" date="2025-08" db="UniProtKB">
        <authorList>
            <consortium name="RefSeq"/>
        </authorList>
    </citation>
    <scope>IDENTIFICATION</scope>
</reference>
<evidence type="ECO:0000313" key="8">
    <source>
        <dbReference type="RefSeq" id="XP_014668016.1"/>
    </source>
</evidence>
<name>A0ABM1E745_PRICU</name>
<dbReference type="CDD" id="cd12790">
    <property type="entry name" value="RasGAP_plexin_A"/>
    <property type="match status" value="1"/>
</dbReference>
<dbReference type="InterPro" id="IPR002909">
    <property type="entry name" value="IPT_dom"/>
</dbReference>
<dbReference type="InterPro" id="IPR041362">
    <property type="entry name" value="TIG2_plexin"/>
</dbReference>
<protein>
    <submittedName>
        <fullName evidence="8">Plexin-A2-like</fullName>
    </submittedName>
</protein>
<feature type="domain" description="PSI" evidence="5">
    <location>
        <begin position="105"/>
        <end position="163"/>
    </location>
</feature>
<keyword evidence="4" id="KW-0812">Transmembrane</keyword>
<feature type="domain" description="IPT/TIG" evidence="6">
    <location>
        <begin position="308"/>
        <end position="401"/>
    </location>
</feature>
<comment type="subcellular location">
    <subcellularLocation>
        <location evidence="1">Membrane</location>
        <topology evidence="1">Single-pass type I membrane protein</topology>
    </subcellularLocation>
</comment>
<evidence type="ECO:0000313" key="7">
    <source>
        <dbReference type="Proteomes" id="UP000695022"/>
    </source>
</evidence>
<dbReference type="Gene3D" id="3.10.20.90">
    <property type="entry name" value="Phosphatidylinositol 3-kinase Catalytic Subunit, Chain A, domain 1"/>
    <property type="match status" value="1"/>
</dbReference>
<dbReference type="Pfam" id="PF17960">
    <property type="entry name" value="TIG_plexin"/>
    <property type="match status" value="1"/>
</dbReference>
<keyword evidence="7" id="KW-1185">Reference proteome</keyword>
<dbReference type="InterPro" id="IPR013548">
    <property type="entry name" value="Plexin_cytoplasmic_RasGAP_dom"/>
</dbReference>
<dbReference type="InterPro" id="IPR016201">
    <property type="entry name" value="PSI"/>
</dbReference>
<organism evidence="7 8">
    <name type="scientific">Priapulus caudatus</name>
    <name type="common">Priapulid worm</name>
    <dbReference type="NCBI Taxonomy" id="37621"/>
    <lineage>
        <taxon>Eukaryota</taxon>
        <taxon>Metazoa</taxon>
        <taxon>Ecdysozoa</taxon>
        <taxon>Scalidophora</taxon>
        <taxon>Priapulida</taxon>
        <taxon>Priapulimorpha</taxon>
        <taxon>Priapulimorphida</taxon>
        <taxon>Priapulidae</taxon>
        <taxon>Priapulus</taxon>
    </lineage>
</organism>
<dbReference type="InterPro" id="IPR008936">
    <property type="entry name" value="Rho_GTPase_activation_prot"/>
</dbReference>
<accession>A0ABM1E745</accession>
<dbReference type="InterPro" id="IPR046800">
    <property type="entry name" value="Plexin_RBD"/>
</dbReference>
<dbReference type="RefSeq" id="XP_014668016.1">
    <property type="nucleotide sequence ID" value="XM_014812530.1"/>
</dbReference>
<keyword evidence="4" id="KW-1133">Transmembrane helix</keyword>